<protein>
    <submittedName>
        <fullName evidence="2">Uncharacterized protein</fullName>
    </submittedName>
</protein>
<dbReference type="EMBL" id="BAAAUD010000002">
    <property type="protein sequence ID" value="GAA2921231.1"/>
    <property type="molecule type" value="Genomic_DNA"/>
</dbReference>
<feature type="compositionally biased region" description="Basic and acidic residues" evidence="1">
    <location>
        <begin position="126"/>
        <end position="138"/>
    </location>
</feature>
<feature type="region of interest" description="Disordered" evidence="1">
    <location>
        <begin position="97"/>
        <end position="143"/>
    </location>
</feature>
<name>A0ABP6J762_9ACTN</name>
<dbReference type="Proteomes" id="UP001500403">
    <property type="component" value="Unassembled WGS sequence"/>
</dbReference>
<feature type="region of interest" description="Disordered" evidence="1">
    <location>
        <begin position="165"/>
        <end position="188"/>
    </location>
</feature>
<proteinExistence type="predicted"/>
<dbReference type="RefSeq" id="WP_344488917.1">
    <property type="nucleotide sequence ID" value="NZ_BAAAUD010000002.1"/>
</dbReference>
<evidence type="ECO:0000256" key="1">
    <source>
        <dbReference type="SAM" id="MobiDB-lite"/>
    </source>
</evidence>
<comment type="caution">
    <text evidence="2">The sequence shown here is derived from an EMBL/GenBank/DDBJ whole genome shotgun (WGS) entry which is preliminary data.</text>
</comment>
<reference evidence="3" key="1">
    <citation type="journal article" date="2019" name="Int. J. Syst. Evol. Microbiol.">
        <title>The Global Catalogue of Microorganisms (GCM) 10K type strain sequencing project: providing services to taxonomists for standard genome sequencing and annotation.</title>
        <authorList>
            <consortium name="The Broad Institute Genomics Platform"/>
            <consortium name="The Broad Institute Genome Sequencing Center for Infectious Disease"/>
            <person name="Wu L."/>
            <person name="Ma J."/>
        </authorList>
    </citation>
    <scope>NUCLEOTIDE SEQUENCE [LARGE SCALE GENOMIC DNA]</scope>
    <source>
        <strain evidence="3">JCM 9088</strain>
    </source>
</reference>
<accession>A0ABP6J762</accession>
<evidence type="ECO:0000313" key="2">
    <source>
        <dbReference type="EMBL" id="GAA2921231.1"/>
    </source>
</evidence>
<gene>
    <name evidence="2" type="ORF">GCM10010446_01580</name>
</gene>
<organism evidence="2 3">
    <name type="scientific">Streptomyces enissocaesilis</name>
    <dbReference type="NCBI Taxonomy" id="332589"/>
    <lineage>
        <taxon>Bacteria</taxon>
        <taxon>Bacillati</taxon>
        <taxon>Actinomycetota</taxon>
        <taxon>Actinomycetes</taxon>
        <taxon>Kitasatosporales</taxon>
        <taxon>Streptomycetaceae</taxon>
        <taxon>Streptomyces</taxon>
        <taxon>Streptomyces rochei group</taxon>
    </lineage>
</organism>
<evidence type="ECO:0000313" key="3">
    <source>
        <dbReference type="Proteomes" id="UP001500403"/>
    </source>
</evidence>
<sequence length="188" mass="20364">MTQRTTTEEKLREFVKFSATVTGFSEFDLWGTGQAEAYYETVVNQEGPDVIQKAMTSDPSVVPADPVVKSIIKLWYVGVWYGPELAGRMDVAAWTAPGRSGAKPAVPDDSQPEGSQPRHAASGRHQAGEDRAHGRDGRTPPFVVSPAAYTEGLLWRAIGAHPSGAKAPGYGSWANPPTFENYQKEEVS</sequence>
<keyword evidence="3" id="KW-1185">Reference proteome</keyword>